<accession>A0A7G9GLL2</accession>
<protein>
    <submittedName>
        <fullName evidence="3">Insulinase family protein</fullName>
    </submittedName>
</protein>
<dbReference type="NCBIfam" id="NF047421">
    <property type="entry name" value="YfmH_fam"/>
    <property type="match status" value="1"/>
</dbReference>
<dbReference type="Gene3D" id="3.30.830.10">
    <property type="entry name" value="Metalloenzyme, LuxS/M16 peptidase-like"/>
    <property type="match status" value="2"/>
</dbReference>
<dbReference type="GO" id="GO:0046872">
    <property type="term" value="F:metal ion binding"/>
    <property type="evidence" value="ECO:0007669"/>
    <property type="project" value="InterPro"/>
</dbReference>
<dbReference type="EMBL" id="CP060636">
    <property type="protein sequence ID" value="QNM11694.1"/>
    <property type="molecule type" value="Genomic_DNA"/>
</dbReference>
<dbReference type="Pfam" id="PF05193">
    <property type="entry name" value="Peptidase_M16_C"/>
    <property type="match status" value="1"/>
</dbReference>
<evidence type="ECO:0000259" key="2">
    <source>
        <dbReference type="Pfam" id="PF05193"/>
    </source>
</evidence>
<organism evidence="3 4">
    <name type="scientific">[Eubacterium] hominis</name>
    <dbReference type="NCBI Taxonomy" id="2764325"/>
    <lineage>
        <taxon>Bacteria</taxon>
        <taxon>Bacillati</taxon>
        <taxon>Bacillota</taxon>
        <taxon>Erysipelotrichia</taxon>
        <taxon>Erysipelotrichales</taxon>
        <taxon>Erysipelotrichaceae</taxon>
        <taxon>Amedibacillus</taxon>
    </lineage>
</organism>
<feature type="domain" description="Peptidase M16 C-terminal" evidence="2">
    <location>
        <begin position="180"/>
        <end position="360"/>
    </location>
</feature>
<dbReference type="Proteomes" id="UP000515856">
    <property type="component" value="Chromosome"/>
</dbReference>
<evidence type="ECO:0000313" key="4">
    <source>
        <dbReference type="Proteomes" id="UP000515856"/>
    </source>
</evidence>
<name>A0A7G9GLL2_9FIRM</name>
<dbReference type="InterPro" id="IPR011249">
    <property type="entry name" value="Metalloenz_LuxS/M16"/>
</dbReference>
<feature type="domain" description="Peptidase M16 N-terminal" evidence="1">
    <location>
        <begin position="62"/>
        <end position="171"/>
    </location>
</feature>
<evidence type="ECO:0000259" key="1">
    <source>
        <dbReference type="Pfam" id="PF00675"/>
    </source>
</evidence>
<dbReference type="SUPFAM" id="SSF63411">
    <property type="entry name" value="LuxS/MPP-like metallohydrolase"/>
    <property type="match status" value="2"/>
</dbReference>
<keyword evidence="4" id="KW-1185">Reference proteome</keyword>
<dbReference type="PANTHER" id="PTHR11851">
    <property type="entry name" value="METALLOPROTEASE"/>
    <property type="match status" value="1"/>
</dbReference>
<dbReference type="RefSeq" id="WP_117452229.1">
    <property type="nucleotide sequence ID" value="NZ_CP060636.1"/>
</dbReference>
<dbReference type="KEGG" id="ehn:H9Q80_15805"/>
<dbReference type="PANTHER" id="PTHR11851:SF134">
    <property type="entry name" value="ZINC-DEPENDENT PROTEASE"/>
    <property type="match status" value="1"/>
</dbReference>
<dbReference type="InterPro" id="IPR011765">
    <property type="entry name" value="Pept_M16_N"/>
</dbReference>
<evidence type="ECO:0000313" key="3">
    <source>
        <dbReference type="EMBL" id="QNM11694.1"/>
    </source>
</evidence>
<dbReference type="InterPro" id="IPR050361">
    <property type="entry name" value="MPP/UQCRC_Complex"/>
</dbReference>
<sequence length="426" mass="49437">MIKKENKRYQESYVEETLDNGLHVVLWQKPDYAKSLFMMATPLGALDMKQKDENGKEYDFPAGIAHFLEHKMFEMEDGDVMDLFSNMGANVNAFTSYTETVYYFSTTADVIQPLHLLLDFVQDLSITKESVEKEKGIIIQELNMYKQMSDQRLLMETFSSLYKHHPLRYDIGGDAESVTSITLEQLKQCYDINYHPGKMILVGVSAQNPEVLLKEIKKNQQAKTFPAGKKVIRMMQEEPYEPARKDFEFQMDVSMPKLSIAYKMRGVEDIYERIKKEWAIRMVLDATFSSLNPDFQKWLDEGIINDFVGSDVDLGKDYGMMMFYSETNKKEAFLAIVKDIVQKIKQEGISESLLEQLKKRYYGQSLRSLNCFDDIAITMVRNYFDQSDFFASMDVLYDITLQDVKDACQMIDVDNFCVIDLLPENK</sequence>
<dbReference type="InterPro" id="IPR007863">
    <property type="entry name" value="Peptidase_M16_C"/>
</dbReference>
<gene>
    <name evidence="3" type="ORF">H9Q80_15805</name>
</gene>
<dbReference type="AlphaFoldDB" id="A0A7G9GLL2"/>
<reference evidence="3 4" key="1">
    <citation type="submission" date="2020-08" db="EMBL/GenBank/DDBJ databases">
        <authorList>
            <person name="Liu C."/>
            <person name="Sun Q."/>
        </authorList>
    </citation>
    <scope>NUCLEOTIDE SEQUENCE [LARGE SCALE GENOMIC DNA]</scope>
    <source>
        <strain evidence="3 4">NSJ-61</strain>
    </source>
</reference>
<proteinExistence type="predicted"/>
<dbReference type="Pfam" id="PF00675">
    <property type="entry name" value="Peptidase_M16"/>
    <property type="match status" value="1"/>
</dbReference>